<gene>
    <name evidence="4" type="ORF">J21TS7_57080</name>
</gene>
<dbReference type="InterPro" id="IPR051465">
    <property type="entry name" value="Cell_Envelope_Struct_Comp"/>
</dbReference>
<reference evidence="4 5" key="1">
    <citation type="submission" date="2021-03" db="EMBL/GenBank/DDBJ databases">
        <title>Antimicrobial resistance genes in bacteria isolated from Japanese honey, and their potential for conferring macrolide and lincosamide resistance in the American foulbrood pathogen Paenibacillus larvae.</title>
        <authorList>
            <person name="Okamoto M."/>
            <person name="Kumagai M."/>
            <person name="Kanamori H."/>
            <person name="Takamatsu D."/>
        </authorList>
    </citation>
    <scope>NUCLEOTIDE SEQUENCE [LARGE SCALE GENOMIC DNA]</scope>
    <source>
        <strain evidence="4 5">J21TS7</strain>
    </source>
</reference>
<accession>A0ABQ4LM95</accession>
<organism evidence="4 5">
    <name type="scientific">Paenibacillus cineris</name>
    <dbReference type="NCBI Taxonomy" id="237530"/>
    <lineage>
        <taxon>Bacteria</taxon>
        <taxon>Bacillati</taxon>
        <taxon>Bacillota</taxon>
        <taxon>Bacilli</taxon>
        <taxon>Bacillales</taxon>
        <taxon>Paenibacillaceae</taxon>
        <taxon>Paenibacillus</taxon>
    </lineage>
</organism>
<dbReference type="EMBL" id="BORU01000004">
    <property type="protein sequence ID" value="GIO57390.1"/>
    <property type="molecule type" value="Genomic_DNA"/>
</dbReference>
<evidence type="ECO:0000313" key="4">
    <source>
        <dbReference type="EMBL" id="GIO57390.1"/>
    </source>
</evidence>
<feature type="domain" description="SLH" evidence="3">
    <location>
        <begin position="91"/>
        <end position="152"/>
    </location>
</feature>
<dbReference type="PANTHER" id="PTHR43308:SF5">
    <property type="entry name" value="S-LAYER PROTEIN _ PEPTIDOGLYCAN ENDO-BETA-N-ACETYLGLUCOSAMINIDASE"/>
    <property type="match status" value="1"/>
</dbReference>
<evidence type="ECO:0000313" key="5">
    <source>
        <dbReference type="Proteomes" id="UP000676601"/>
    </source>
</evidence>
<dbReference type="PROSITE" id="PS51272">
    <property type="entry name" value="SLH"/>
    <property type="match status" value="3"/>
</dbReference>
<feature type="domain" description="SLH" evidence="3">
    <location>
        <begin position="27"/>
        <end position="90"/>
    </location>
</feature>
<dbReference type="Pfam" id="PF00395">
    <property type="entry name" value="SLH"/>
    <property type="match status" value="3"/>
</dbReference>
<evidence type="ECO:0000256" key="1">
    <source>
        <dbReference type="SAM" id="MobiDB-lite"/>
    </source>
</evidence>
<dbReference type="InterPro" id="IPR001119">
    <property type="entry name" value="SLH_dom"/>
</dbReference>
<feature type="domain" description="SLH" evidence="3">
    <location>
        <begin position="155"/>
        <end position="215"/>
    </location>
</feature>
<feature type="compositionally biased region" description="Gly residues" evidence="1">
    <location>
        <begin position="251"/>
        <end position="262"/>
    </location>
</feature>
<sequence length="639" mass="67148">MRNTLMKVLSSAALLSAIAVPAVSAETATTPFSDIAGSYAKDAINELVEKGIVNGKGNGKFDPSGKIERQDFAIILAKALGLDVSSTPTSPTFSDVPSDSYAYASVEAAVKAGLIKGQGNGTFGTGSNLSRQDMAVLFVRALGVDAQGKGSILKFSDASSISDYAKDAVAVAVGFGLFNGGTDGKFDPKGGAAREEVALVASRFFDAKEIIDSQTPPSQPDPAPTTPPEPAKPATPTPPATSVPSSSGGSSNSGGGSNGNNGGSTPSQPETSAPAVELVSSSPLNIGDPIKLISSKVGKVYVVPYAATPTSKADLDSLDDRFKSSVLYANDVTEMQTSSLTAGEYKVYFVDQDGRMSAPSDKIVLQVKDEKGLTIARVNQGSSILLGESGFVLRDTISQELGQEIDQEPNQELDLLESRDINDLIQVKQNGDTLHISYNTDSRRFEVIANGIPLAEIEIQPTPESSVSVNPTEDGIQISPGGGTTESTEASLRFTLYSYTEEGEQGKELGKVDLPIRFDFTAPTVTGVTYQDGVITVTTDQQMGALPLVNSITYSPSGAFNGDEHFLLDNVPVIALSEDFKQLTIDITELLLNELPLNENGKFRLVISDLRDVAGNLSDKETLDVNISNVDPNPIAEGE</sequence>
<feature type="region of interest" description="Disordered" evidence="1">
    <location>
        <begin position="210"/>
        <end position="277"/>
    </location>
</feature>
<evidence type="ECO:0000259" key="3">
    <source>
        <dbReference type="PROSITE" id="PS51272"/>
    </source>
</evidence>
<protein>
    <recommendedName>
        <fullName evidence="3">SLH domain-containing protein</fullName>
    </recommendedName>
</protein>
<dbReference type="PANTHER" id="PTHR43308">
    <property type="entry name" value="OUTER MEMBRANE PROTEIN ALPHA-RELATED"/>
    <property type="match status" value="1"/>
</dbReference>
<proteinExistence type="predicted"/>
<dbReference type="Proteomes" id="UP000676601">
    <property type="component" value="Unassembled WGS sequence"/>
</dbReference>
<feature type="chain" id="PRO_5045713643" description="SLH domain-containing protein" evidence="2">
    <location>
        <begin position="25"/>
        <end position="639"/>
    </location>
</feature>
<keyword evidence="5" id="KW-1185">Reference proteome</keyword>
<evidence type="ECO:0000256" key="2">
    <source>
        <dbReference type="SAM" id="SignalP"/>
    </source>
</evidence>
<feature type="signal peptide" evidence="2">
    <location>
        <begin position="1"/>
        <end position="24"/>
    </location>
</feature>
<name>A0ABQ4LM95_9BACL</name>
<comment type="caution">
    <text evidence="4">The sequence shown here is derived from an EMBL/GenBank/DDBJ whole genome shotgun (WGS) entry which is preliminary data.</text>
</comment>
<keyword evidence="2" id="KW-0732">Signal</keyword>
<feature type="compositionally biased region" description="Pro residues" evidence="1">
    <location>
        <begin position="217"/>
        <end position="241"/>
    </location>
</feature>